<dbReference type="EMBL" id="VLKI01000009">
    <property type="protein sequence ID" value="TWH84959.1"/>
    <property type="molecule type" value="Genomic_DNA"/>
</dbReference>
<sequence length="135" mass="14794">MLKDTTSKEKTGYQYIELEEMKSTLKEQAAVAVWMQTIGIIAEAIIISRLLVISEESEGENKIVTGIWIQAIGQFLEAIGVTRQLTSEDQKLLLMAQRTTVNGDWLQSIGAAVEALGGEQVIAVEMEENGVSLIP</sequence>
<reference evidence="2 3" key="1">
    <citation type="journal article" date="2015" name="Stand. Genomic Sci.">
        <title>Genomic Encyclopedia of Bacterial and Archaeal Type Strains, Phase III: the genomes of soil and plant-associated and newly described type strains.</title>
        <authorList>
            <person name="Whitman W.B."/>
            <person name="Woyke T."/>
            <person name="Klenk H.P."/>
            <person name="Zhou Y."/>
            <person name="Lilburn T.G."/>
            <person name="Beck B.J."/>
            <person name="De Vos P."/>
            <person name="Vandamme P."/>
            <person name="Eisen J.A."/>
            <person name="Garrity G."/>
            <person name="Hugenholtz P."/>
            <person name="Kyrpides N.C."/>
        </authorList>
    </citation>
    <scope>NUCLEOTIDE SEQUENCE [LARGE SCALE GENOMIC DNA]</scope>
    <source>
        <strain evidence="2 3">CGMCC 1.10115</strain>
    </source>
</reference>
<evidence type="ECO:0000256" key="1">
    <source>
        <dbReference type="SAM" id="Phobius"/>
    </source>
</evidence>
<evidence type="ECO:0000313" key="2">
    <source>
        <dbReference type="EMBL" id="TWH84959.1"/>
    </source>
</evidence>
<keyword evidence="1" id="KW-0472">Membrane</keyword>
<organism evidence="2 3">
    <name type="scientific">Cytobacillus oceanisediminis</name>
    <dbReference type="NCBI Taxonomy" id="665099"/>
    <lineage>
        <taxon>Bacteria</taxon>
        <taxon>Bacillati</taxon>
        <taxon>Bacillota</taxon>
        <taxon>Bacilli</taxon>
        <taxon>Bacillales</taxon>
        <taxon>Bacillaceae</taxon>
        <taxon>Cytobacillus</taxon>
    </lineage>
</organism>
<keyword evidence="1" id="KW-1133">Transmembrane helix</keyword>
<keyword evidence="3" id="KW-1185">Reference proteome</keyword>
<dbReference type="RefSeq" id="WP_144543288.1">
    <property type="nucleotide sequence ID" value="NZ_CBCSDC010000007.1"/>
</dbReference>
<proteinExistence type="predicted"/>
<evidence type="ECO:0000313" key="3">
    <source>
        <dbReference type="Proteomes" id="UP000318667"/>
    </source>
</evidence>
<dbReference type="OrthoDB" id="2941569at2"/>
<dbReference type="Proteomes" id="UP000318667">
    <property type="component" value="Unassembled WGS sequence"/>
</dbReference>
<dbReference type="GeneID" id="65404349"/>
<protein>
    <submittedName>
        <fullName evidence="2">Uncharacterized protein</fullName>
    </submittedName>
</protein>
<dbReference type="Pfam" id="PF22116">
    <property type="entry name" value="DUF6944"/>
    <property type="match status" value="1"/>
</dbReference>
<accession>A0A562JP58</accession>
<gene>
    <name evidence="2" type="ORF">IQ19_03193</name>
</gene>
<dbReference type="InterPro" id="IPR054224">
    <property type="entry name" value="DUF6944"/>
</dbReference>
<feature type="transmembrane region" description="Helical" evidence="1">
    <location>
        <begin position="31"/>
        <end position="52"/>
    </location>
</feature>
<comment type="caution">
    <text evidence="2">The sequence shown here is derived from an EMBL/GenBank/DDBJ whole genome shotgun (WGS) entry which is preliminary data.</text>
</comment>
<keyword evidence="1" id="KW-0812">Transmembrane</keyword>
<name>A0A562JP58_9BACI</name>
<dbReference type="AlphaFoldDB" id="A0A562JP58"/>